<dbReference type="PANTHER" id="PTHR12358">
    <property type="entry name" value="SPHINGOSINE KINASE"/>
    <property type="match status" value="1"/>
</dbReference>
<dbReference type="InterPro" id="IPR001206">
    <property type="entry name" value="Diacylglycerol_kinase_cat_dom"/>
</dbReference>
<dbReference type="SMART" id="SM00046">
    <property type="entry name" value="DAGKc"/>
    <property type="match status" value="1"/>
</dbReference>
<evidence type="ECO:0000259" key="1">
    <source>
        <dbReference type="PROSITE" id="PS50146"/>
    </source>
</evidence>
<dbReference type="Gene3D" id="3.40.50.10330">
    <property type="entry name" value="Probable inorganic polyphosphate/atp-NAD kinase, domain 1"/>
    <property type="match status" value="1"/>
</dbReference>
<organism evidence="2 3">
    <name type="scientific">Neofusicoccum ribis</name>
    <dbReference type="NCBI Taxonomy" id="45134"/>
    <lineage>
        <taxon>Eukaryota</taxon>
        <taxon>Fungi</taxon>
        <taxon>Dikarya</taxon>
        <taxon>Ascomycota</taxon>
        <taxon>Pezizomycotina</taxon>
        <taxon>Dothideomycetes</taxon>
        <taxon>Dothideomycetes incertae sedis</taxon>
        <taxon>Botryosphaeriales</taxon>
        <taxon>Botryosphaeriaceae</taxon>
        <taxon>Neofusicoccum</taxon>
    </lineage>
</organism>
<dbReference type="PANTHER" id="PTHR12358:SF108">
    <property type="entry name" value="DAGKC DOMAIN-CONTAINING PROTEIN"/>
    <property type="match status" value="1"/>
</dbReference>
<gene>
    <name evidence="2" type="ORF">SLS56_011398</name>
</gene>
<protein>
    <recommendedName>
        <fullName evidence="1">DAGKc domain-containing protein</fullName>
    </recommendedName>
</protein>
<dbReference type="InterPro" id="IPR016064">
    <property type="entry name" value="NAD/diacylglycerol_kinase_sf"/>
</dbReference>
<dbReference type="PROSITE" id="PS50146">
    <property type="entry name" value="DAGK"/>
    <property type="match status" value="1"/>
</dbReference>
<dbReference type="InterPro" id="IPR050187">
    <property type="entry name" value="Lipid_Phosphate_FormReg"/>
</dbReference>
<reference evidence="2 3" key="1">
    <citation type="submission" date="2024-02" db="EMBL/GenBank/DDBJ databases">
        <title>De novo assembly and annotation of 12 fungi associated with fruit tree decline syndrome in Ontario, Canada.</title>
        <authorList>
            <person name="Sulman M."/>
            <person name="Ellouze W."/>
            <person name="Ilyukhin E."/>
        </authorList>
    </citation>
    <scope>NUCLEOTIDE SEQUENCE [LARGE SCALE GENOMIC DNA]</scope>
    <source>
        <strain evidence="2 3">M1-105</strain>
    </source>
</reference>
<name>A0ABR3SCC0_9PEZI</name>
<accession>A0ABR3SCC0</accession>
<dbReference type="EMBL" id="JAJVDC020000264">
    <property type="protein sequence ID" value="KAL1616511.1"/>
    <property type="molecule type" value="Genomic_DNA"/>
</dbReference>
<evidence type="ECO:0000313" key="3">
    <source>
        <dbReference type="Proteomes" id="UP001521116"/>
    </source>
</evidence>
<proteinExistence type="predicted"/>
<dbReference type="Pfam" id="PF00781">
    <property type="entry name" value="DAGK_cat"/>
    <property type="match status" value="1"/>
</dbReference>
<dbReference type="InterPro" id="IPR017438">
    <property type="entry name" value="ATP-NAD_kinase_N"/>
</dbReference>
<comment type="caution">
    <text evidence="2">The sequence shown here is derived from an EMBL/GenBank/DDBJ whole genome shotgun (WGS) entry which is preliminary data.</text>
</comment>
<dbReference type="Gene3D" id="2.60.200.40">
    <property type="match status" value="1"/>
</dbReference>
<dbReference type="SUPFAM" id="SSF111331">
    <property type="entry name" value="NAD kinase/diacylglycerol kinase-like"/>
    <property type="match status" value="1"/>
</dbReference>
<keyword evidence="3" id="KW-1185">Reference proteome</keyword>
<evidence type="ECO:0000313" key="2">
    <source>
        <dbReference type="EMBL" id="KAL1616511.1"/>
    </source>
</evidence>
<dbReference type="Proteomes" id="UP001521116">
    <property type="component" value="Unassembled WGS sequence"/>
</dbReference>
<feature type="domain" description="DAGKc" evidence="1">
    <location>
        <begin position="66"/>
        <end position="214"/>
    </location>
</feature>
<sequence>MGTSQSKNAPKPVLEIPPANLIGCIKSADGFTVLHVEPGSETPSLNATPTKTLPDGFAAKYLIEPPTNQQLHVVISVLSGTCLAEAFYDKNLRPLLDAIGLRETTDYVVHRTTSAKTISELTHAVFLPRANEGINQRIILLSGDGGIVDIVNGLLSGSRGASFTAPSVALIPMGTGNALAHSSRITADNTLGLATLARGSPVRLPLLRARFSPGARLLVEEGSKKEELPLASDASPTMYGAVVCSWAMHAGLVADSDTTEYRKYGIERFKMAAKEALYPAGGSEPHRYRANVSVLRKTQDGKADWEAVSRQEHAYVLATLVSNLEKTFNISPHTQPLDGHLRLVHFGPMASDEVMRVMGLAYQEGKHVDEDAVSYDDIEGVRIEFVEDEDRWRRVCVDGKIVLVEQGGWVEARKAESGEERVVDLVCLR</sequence>